<protein>
    <submittedName>
        <fullName evidence="8">1-acyl-sn-glycerol-3-phosphate acyltransferase</fullName>
        <ecNumber evidence="8">2.3.1.51</ecNumber>
    </submittedName>
</protein>
<evidence type="ECO:0000256" key="2">
    <source>
        <dbReference type="ARBA" id="ARBA00022516"/>
    </source>
</evidence>
<feature type="transmembrane region" description="Helical" evidence="6">
    <location>
        <begin position="6"/>
        <end position="28"/>
    </location>
</feature>
<dbReference type="CDD" id="cd07989">
    <property type="entry name" value="LPLAT_AGPAT-like"/>
    <property type="match status" value="1"/>
</dbReference>
<keyword evidence="3 8" id="KW-0808">Transferase</keyword>
<keyword evidence="4" id="KW-0443">Lipid metabolism</keyword>
<evidence type="ECO:0000256" key="5">
    <source>
        <dbReference type="ARBA" id="ARBA00023315"/>
    </source>
</evidence>
<dbReference type="eggNOG" id="COG0204">
    <property type="taxonomic scope" value="Bacteria"/>
</dbReference>
<keyword evidence="6" id="KW-0472">Membrane</keyword>
<evidence type="ECO:0000256" key="1">
    <source>
        <dbReference type="ARBA" id="ARBA00005189"/>
    </source>
</evidence>
<dbReference type="RefSeq" id="WP_024267694.1">
    <property type="nucleotide sequence ID" value="NC_023035.1"/>
</dbReference>
<dbReference type="SUPFAM" id="SSF69593">
    <property type="entry name" value="Glycerol-3-phosphate (1)-acyltransferase"/>
    <property type="match status" value="1"/>
</dbReference>
<sequence length="251" mass="28860">MILIFYLSMVLVHLISVDIRIAWAKLLLPRDRAMRMVERIAESATEFILRWGRKLIGLDIRQEPDHINLPDQFIVVANHQSLLDILAALHSFPGKGLRFVAKRELGRHVPGASRVLRYGRHPLINRYTNFRETADILSSFSRLAKRRGFNPAVFPEGTRSRDGSLKKFNPGAYRIIQTRTMLPTVVLAIDGGSKYSHFTDFLRKNDYLYRTRILGVIPAPESKDEIKKDLERAREMIAGQLEIWRSPSSAR</sequence>
<evidence type="ECO:0000256" key="3">
    <source>
        <dbReference type="ARBA" id="ARBA00022679"/>
    </source>
</evidence>
<feature type="domain" description="Phospholipid/glycerol acyltransferase" evidence="7">
    <location>
        <begin position="73"/>
        <end position="192"/>
    </location>
</feature>
<dbReference type="EC" id="2.3.1.51" evidence="8"/>
<accession>V5WHX5</accession>
<dbReference type="PANTHER" id="PTHR10434">
    <property type="entry name" value="1-ACYL-SN-GLYCEROL-3-PHOSPHATE ACYLTRANSFERASE"/>
    <property type="match status" value="1"/>
</dbReference>
<keyword evidence="2" id="KW-0444">Lipid biosynthesis</keyword>
<gene>
    <name evidence="8" type="ORF">L21SP2_1372</name>
</gene>
<dbReference type="Proteomes" id="UP000018680">
    <property type="component" value="Chromosome"/>
</dbReference>
<dbReference type="PANTHER" id="PTHR10434:SF64">
    <property type="entry name" value="1-ACYL-SN-GLYCEROL-3-PHOSPHATE ACYLTRANSFERASE-RELATED"/>
    <property type="match status" value="1"/>
</dbReference>
<dbReference type="GO" id="GO:0006654">
    <property type="term" value="P:phosphatidic acid biosynthetic process"/>
    <property type="evidence" value="ECO:0007669"/>
    <property type="project" value="TreeGrafter"/>
</dbReference>
<evidence type="ECO:0000259" key="7">
    <source>
        <dbReference type="SMART" id="SM00563"/>
    </source>
</evidence>
<proteinExistence type="predicted"/>
<evidence type="ECO:0000256" key="6">
    <source>
        <dbReference type="SAM" id="Phobius"/>
    </source>
</evidence>
<dbReference type="GO" id="GO:0003841">
    <property type="term" value="F:1-acylglycerol-3-phosphate O-acyltransferase activity"/>
    <property type="evidence" value="ECO:0007669"/>
    <property type="project" value="UniProtKB-EC"/>
</dbReference>
<evidence type="ECO:0000313" key="9">
    <source>
        <dbReference type="Proteomes" id="UP000018680"/>
    </source>
</evidence>
<reference evidence="8 9" key="1">
    <citation type="journal article" date="2015" name="Stand. Genomic Sci.">
        <title>Complete genome sequence and description of Salinispira pacifica gen. nov., sp. nov., a novel spirochaete isolated form a hypersaline microbial mat.</title>
        <authorList>
            <person name="Ben Hania W."/>
            <person name="Joseph M."/>
            <person name="Schumann P."/>
            <person name="Bunk B."/>
            <person name="Fiebig A."/>
            <person name="Sproer C."/>
            <person name="Klenk H.P."/>
            <person name="Fardeau M.L."/>
            <person name="Spring S."/>
        </authorList>
    </citation>
    <scope>NUCLEOTIDE SEQUENCE [LARGE SCALE GENOMIC DNA]</scope>
    <source>
        <strain evidence="8 9">L21-RPul-D2</strain>
    </source>
</reference>
<dbReference type="InterPro" id="IPR002123">
    <property type="entry name" value="Plipid/glycerol_acylTrfase"/>
</dbReference>
<keyword evidence="6" id="KW-1133">Transmembrane helix</keyword>
<dbReference type="KEGG" id="slr:L21SP2_1372"/>
<organism evidence="8 9">
    <name type="scientific">Salinispira pacifica</name>
    <dbReference type="NCBI Taxonomy" id="1307761"/>
    <lineage>
        <taxon>Bacteria</taxon>
        <taxon>Pseudomonadati</taxon>
        <taxon>Spirochaetota</taxon>
        <taxon>Spirochaetia</taxon>
        <taxon>Spirochaetales</taxon>
        <taxon>Spirochaetaceae</taxon>
        <taxon>Salinispira</taxon>
    </lineage>
</organism>
<dbReference type="SMART" id="SM00563">
    <property type="entry name" value="PlsC"/>
    <property type="match status" value="1"/>
</dbReference>
<dbReference type="HOGENOM" id="CLU_027938_6_2_12"/>
<comment type="pathway">
    <text evidence="1">Lipid metabolism.</text>
</comment>
<keyword evidence="9" id="KW-1185">Reference proteome</keyword>
<dbReference type="AlphaFoldDB" id="V5WHX5"/>
<dbReference type="Pfam" id="PF01553">
    <property type="entry name" value="Acyltransferase"/>
    <property type="match status" value="1"/>
</dbReference>
<keyword evidence="6" id="KW-0812">Transmembrane</keyword>
<evidence type="ECO:0000313" key="8">
    <source>
        <dbReference type="EMBL" id="AHC14771.1"/>
    </source>
</evidence>
<dbReference type="EMBL" id="CP006939">
    <property type="protein sequence ID" value="AHC14771.1"/>
    <property type="molecule type" value="Genomic_DNA"/>
</dbReference>
<keyword evidence="5 8" id="KW-0012">Acyltransferase</keyword>
<evidence type="ECO:0000256" key="4">
    <source>
        <dbReference type="ARBA" id="ARBA00023098"/>
    </source>
</evidence>
<dbReference type="PATRIC" id="fig|1307761.3.peg.1365"/>
<dbReference type="STRING" id="1307761.L21SP2_1372"/>
<name>V5WHX5_9SPIO</name>